<dbReference type="KEGG" id="ock:EXM22_17580"/>
<accession>A0A5C1QTS0</accession>
<reference evidence="1 2" key="1">
    <citation type="submission" date="2019-02" db="EMBL/GenBank/DDBJ databases">
        <title>Complete Genome Sequence and Methylome Analysis of free living Spirochaetas.</title>
        <authorList>
            <person name="Fomenkov A."/>
            <person name="Dubinina G."/>
            <person name="Leshcheva N."/>
            <person name="Mikheeva N."/>
            <person name="Grabovich M."/>
            <person name="Vincze T."/>
            <person name="Roberts R.J."/>
        </authorList>
    </citation>
    <scope>NUCLEOTIDE SEQUENCE [LARGE SCALE GENOMIC DNA]</scope>
    <source>
        <strain evidence="1 2">K2</strain>
    </source>
</reference>
<dbReference type="AlphaFoldDB" id="A0A5C1QTS0"/>
<evidence type="ECO:0000313" key="2">
    <source>
        <dbReference type="Proteomes" id="UP000324209"/>
    </source>
</evidence>
<dbReference type="Proteomes" id="UP000324209">
    <property type="component" value="Chromosome"/>
</dbReference>
<organism evidence="1 2">
    <name type="scientific">Oceanispirochaeta crateris</name>
    <dbReference type="NCBI Taxonomy" id="2518645"/>
    <lineage>
        <taxon>Bacteria</taxon>
        <taxon>Pseudomonadati</taxon>
        <taxon>Spirochaetota</taxon>
        <taxon>Spirochaetia</taxon>
        <taxon>Spirochaetales</taxon>
        <taxon>Spirochaetaceae</taxon>
        <taxon>Oceanispirochaeta</taxon>
    </lineage>
</organism>
<dbReference type="EMBL" id="CP036150">
    <property type="protein sequence ID" value="QEN09964.1"/>
    <property type="molecule type" value="Genomic_DNA"/>
</dbReference>
<protein>
    <submittedName>
        <fullName evidence="1">Uncharacterized protein</fullName>
    </submittedName>
</protein>
<name>A0A5C1QTS0_9SPIO</name>
<keyword evidence="2" id="KW-1185">Reference proteome</keyword>
<gene>
    <name evidence="1" type="ORF">EXM22_17580</name>
</gene>
<sequence>MTINELKTINGMVTLTANC</sequence>
<proteinExistence type="predicted"/>
<evidence type="ECO:0000313" key="1">
    <source>
        <dbReference type="EMBL" id="QEN09964.1"/>
    </source>
</evidence>